<gene>
    <name evidence="1" type="ORF">TNCV_4072961</name>
</gene>
<comment type="caution">
    <text evidence="1">The sequence shown here is derived from an EMBL/GenBank/DDBJ whole genome shotgun (WGS) entry which is preliminary data.</text>
</comment>
<proteinExistence type="predicted"/>
<reference evidence="1" key="1">
    <citation type="submission" date="2020-08" db="EMBL/GenBank/DDBJ databases">
        <title>Multicomponent nature underlies the extraordinary mechanical properties of spider dragline silk.</title>
        <authorList>
            <person name="Kono N."/>
            <person name="Nakamura H."/>
            <person name="Mori M."/>
            <person name="Yoshida Y."/>
            <person name="Ohtoshi R."/>
            <person name="Malay A.D."/>
            <person name="Moran D.A.P."/>
            <person name="Tomita M."/>
            <person name="Numata K."/>
            <person name="Arakawa K."/>
        </authorList>
    </citation>
    <scope>NUCLEOTIDE SEQUENCE</scope>
</reference>
<organism evidence="1 2">
    <name type="scientific">Trichonephila clavipes</name>
    <name type="common">Golden silk orbweaver</name>
    <name type="synonym">Nephila clavipes</name>
    <dbReference type="NCBI Taxonomy" id="2585209"/>
    <lineage>
        <taxon>Eukaryota</taxon>
        <taxon>Metazoa</taxon>
        <taxon>Ecdysozoa</taxon>
        <taxon>Arthropoda</taxon>
        <taxon>Chelicerata</taxon>
        <taxon>Arachnida</taxon>
        <taxon>Araneae</taxon>
        <taxon>Araneomorphae</taxon>
        <taxon>Entelegynae</taxon>
        <taxon>Araneoidea</taxon>
        <taxon>Nephilidae</taxon>
        <taxon>Trichonephila</taxon>
    </lineage>
</organism>
<evidence type="ECO:0000313" key="2">
    <source>
        <dbReference type="Proteomes" id="UP000887159"/>
    </source>
</evidence>
<dbReference type="AlphaFoldDB" id="A0A8X6W817"/>
<keyword evidence="2" id="KW-1185">Reference proteome</keyword>
<sequence>MRVRAYCAHPSIRDHWTLRCMSRCPDQVVSLKRYLQCLSPQASLVVIYGPAAVEMKGWVDLFQPGNRTQICGEEA</sequence>
<accession>A0A8X6W817</accession>
<dbReference type="Proteomes" id="UP000887159">
    <property type="component" value="Unassembled WGS sequence"/>
</dbReference>
<dbReference type="EMBL" id="BMAU01021390">
    <property type="protein sequence ID" value="GFY29983.1"/>
    <property type="molecule type" value="Genomic_DNA"/>
</dbReference>
<protein>
    <submittedName>
        <fullName evidence="1">Uncharacterized protein</fullName>
    </submittedName>
</protein>
<name>A0A8X6W817_TRICX</name>
<evidence type="ECO:0000313" key="1">
    <source>
        <dbReference type="EMBL" id="GFY29983.1"/>
    </source>
</evidence>